<reference evidence="2 3" key="1">
    <citation type="journal article" date="2018" name="G3 (Bethesda)">
        <title>Phylogenetic and Phylogenomic Definition of Rhizopus Species.</title>
        <authorList>
            <person name="Gryganskyi A.P."/>
            <person name="Golan J."/>
            <person name="Dolatabadi S."/>
            <person name="Mondo S."/>
            <person name="Robb S."/>
            <person name="Idnurm A."/>
            <person name="Muszewska A."/>
            <person name="Steczkiewicz K."/>
            <person name="Masonjones S."/>
            <person name="Liao H.L."/>
            <person name="Gajdeczka M.T."/>
            <person name="Anike F."/>
            <person name="Vuek A."/>
            <person name="Anishchenko I.M."/>
            <person name="Voigt K."/>
            <person name="de Hoog G.S."/>
            <person name="Smith M.E."/>
            <person name="Heitman J."/>
            <person name="Vilgalys R."/>
            <person name="Stajich J.E."/>
        </authorList>
    </citation>
    <scope>NUCLEOTIDE SEQUENCE [LARGE SCALE GENOMIC DNA]</scope>
    <source>
        <strain evidence="2 3">LSU 92-RS-03</strain>
    </source>
</reference>
<name>A0A367KTJ8_RHIST</name>
<comment type="similarity">
    <text evidence="1">Belongs to the BolA/IbaG family.</text>
</comment>
<dbReference type="InterPro" id="IPR036065">
    <property type="entry name" value="BolA-like_sf"/>
</dbReference>
<dbReference type="AlphaFoldDB" id="A0A367KTJ8"/>
<dbReference type="STRING" id="4846.A0A367KTJ8"/>
<gene>
    <name evidence="2" type="ORF">CU098_013064</name>
</gene>
<dbReference type="PANTHER" id="PTHR46230">
    <property type="match status" value="1"/>
</dbReference>
<dbReference type="EMBL" id="PJQM01000364">
    <property type="protein sequence ID" value="RCI05534.1"/>
    <property type="molecule type" value="Genomic_DNA"/>
</dbReference>
<keyword evidence="3" id="KW-1185">Reference proteome</keyword>
<dbReference type="PIRSF" id="PIRSF003113">
    <property type="entry name" value="BolA"/>
    <property type="match status" value="1"/>
</dbReference>
<evidence type="ECO:0008006" key="4">
    <source>
        <dbReference type="Google" id="ProtNLM"/>
    </source>
</evidence>
<accession>A0A367KTJ8</accession>
<dbReference type="SUPFAM" id="SSF82657">
    <property type="entry name" value="BolA-like"/>
    <property type="match status" value="1"/>
</dbReference>
<protein>
    <recommendedName>
        <fullName evidence="4">BolA-like protein 1</fullName>
    </recommendedName>
</protein>
<evidence type="ECO:0000256" key="1">
    <source>
        <dbReference type="RuleBase" id="RU003860"/>
    </source>
</evidence>
<dbReference type="PANTHER" id="PTHR46230:SF7">
    <property type="entry name" value="BOLA-LIKE PROTEIN 1"/>
    <property type="match status" value="1"/>
</dbReference>
<dbReference type="GO" id="GO:0016226">
    <property type="term" value="P:iron-sulfur cluster assembly"/>
    <property type="evidence" value="ECO:0007669"/>
    <property type="project" value="TreeGrafter"/>
</dbReference>
<evidence type="ECO:0000313" key="2">
    <source>
        <dbReference type="EMBL" id="RCI05534.1"/>
    </source>
</evidence>
<evidence type="ECO:0000313" key="3">
    <source>
        <dbReference type="Proteomes" id="UP000253551"/>
    </source>
</evidence>
<dbReference type="Pfam" id="PF01722">
    <property type="entry name" value="BolA"/>
    <property type="match status" value="1"/>
</dbReference>
<dbReference type="Proteomes" id="UP000253551">
    <property type="component" value="Unassembled WGS sequence"/>
</dbReference>
<sequence length="101" mass="11459">MTTQEKGPIQLSIETKVSEALNPSALELVNESHLHAHHDAMKGVTNKETHFKITVVSEEFQGKSLMQRHRLIYNLLNDELQNKGLHALSIKAKTKAEFEKQ</sequence>
<dbReference type="InterPro" id="IPR002634">
    <property type="entry name" value="BolA"/>
</dbReference>
<organism evidence="2 3">
    <name type="scientific">Rhizopus stolonifer</name>
    <name type="common">Rhizopus nigricans</name>
    <dbReference type="NCBI Taxonomy" id="4846"/>
    <lineage>
        <taxon>Eukaryota</taxon>
        <taxon>Fungi</taxon>
        <taxon>Fungi incertae sedis</taxon>
        <taxon>Mucoromycota</taxon>
        <taxon>Mucoromycotina</taxon>
        <taxon>Mucoromycetes</taxon>
        <taxon>Mucorales</taxon>
        <taxon>Mucorineae</taxon>
        <taxon>Rhizopodaceae</taxon>
        <taxon>Rhizopus</taxon>
    </lineage>
</organism>
<dbReference type="OrthoDB" id="411584at2759"/>
<proteinExistence type="inferred from homology"/>
<dbReference type="Gene3D" id="3.30.300.90">
    <property type="entry name" value="BolA-like"/>
    <property type="match status" value="1"/>
</dbReference>
<comment type="caution">
    <text evidence="2">The sequence shown here is derived from an EMBL/GenBank/DDBJ whole genome shotgun (WGS) entry which is preliminary data.</text>
</comment>